<dbReference type="AlphaFoldDB" id="A0AAE0IP39"/>
<sequence>MASCKVSCPPSFNPSLNASPQSKQVATIGRPDDYQSQSSRGQRERAWGLGERARRRREKTRVDRMLDAETQETLETRRLRSIGVLMDGGGVSYCRGGGVDEAGFHPWVWPPGDAINPHLEKNLSLTSTGTKRRRYLQGAHSTDRTTRKVSWNQAQSADPRDLDLPDLWFQVQSSSRGPLLGVMDLMRLSNVKQSPGGGSVK</sequence>
<name>A0AAE0IP39_9PEZI</name>
<dbReference type="EMBL" id="JAUEPO010000003">
    <property type="protein sequence ID" value="KAK3327921.1"/>
    <property type="molecule type" value="Genomic_DNA"/>
</dbReference>
<evidence type="ECO:0000256" key="1">
    <source>
        <dbReference type="SAM" id="MobiDB-lite"/>
    </source>
</evidence>
<dbReference type="Proteomes" id="UP001286456">
    <property type="component" value="Unassembled WGS sequence"/>
</dbReference>
<feature type="region of interest" description="Disordered" evidence="1">
    <location>
        <begin position="135"/>
        <end position="158"/>
    </location>
</feature>
<accession>A0AAE0IP39</accession>
<feature type="region of interest" description="Disordered" evidence="1">
    <location>
        <begin position="1"/>
        <end position="64"/>
    </location>
</feature>
<evidence type="ECO:0000313" key="2">
    <source>
        <dbReference type="EMBL" id="KAK3327921.1"/>
    </source>
</evidence>
<protein>
    <submittedName>
        <fullName evidence="2">Uncharacterized protein</fullName>
    </submittedName>
</protein>
<comment type="caution">
    <text evidence="2">The sequence shown here is derived from an EMBL/GenBank/DDBJ whole genome shotgun (WGS) entry which is preliminary data.</text>
</comment>
<gene>
    <name evidence="2" type="ORF">B0T19DRAFT_423148</name>
</gene>
<evidence type="ECO:0000313" key="3">
    <source>
        <dbReference type="Proteomes" id="UP001286456"/>
    </source>
</evidence>
<proteinExistence type="predicted"/>
<feature type="compositionally biased region" description="Polar residues" evidence="1">
    <location>
        <begin position="13"/>
        <end position="25"/>
    </location>
</feature>
<keyword evidence="3" id="KW-1185">Reference proteome</keyword>
<reference evidence="2" key="2">
    <citation type="submission" date="2023-06" db="EMBL/GenBank/DDBJ databases">
        <authorList>
            <consortium name="Lawrence Berkeley National Laboratory"/>
            <person name="Haridas S."/>
            <person name="Hensen N."/>
            <person name="Bonometti L."/>
            <person name="Westerberg I."/>
            <person name="Brannstrom I.O."/>
            <person name="Guillou S."/>
            <person name="Cros-Aarteil S."/>
            <person name="Calhoun S."/>
            <person name="Kuo A."/>
            <person name="Mondo S."/>
            <person name="Pangilinan J."/>
            <person name="Riley R."/>
            <person name="Labutti K."/>
            <person name="Andreopoulos B."/>
            <person name="Lipzen A."/>
            <person name="Chen C."/>
            <person name="Yanf M."/>
            <person name="Daum C."/>
            <person name="Ng V."/>
            <person name="Clum A."/>
            <person name="Steindorff A."/>
            <person name="Ohm R."/>
            <person name="Martin F."/>
            <person name="Silar P."/>
            <person name="Natvig D."/>
            <person name="Lalanne C."/>
            <person name="Gautier V."/>
            <person name="Ament-Velasquez S.L."/>
            <person name="Kruys A."/>
            <person name="Hutchinson M.I."/>
            <person name="Powell A.J."/>
            <person name="Barry K."/>
            <person name="Miller A.N."/>
            <person name="Grigoriev I.V."/>
            <person name="Debuchy R."/>
            <person name="Gladieux P."/>
            <person name="Thoren M.H."/>
            <person name="Johannesson H."/>
        </authorList>
    </citation>
    <scope>NUCLEOTIDE SEQUENCE</scope>
    <source>
        <strain evidence="2">SMH4131-1</strain>
    </source>
</reference>
<organism evidence="2 3">
    <name type="scientific">Cercophora scortea</name>
    <dbReference type="NCBI Taxonomy" id="314031"/>
    <lineage>
        <taxon>Eukaryota</taxon>
        <taxon>Fungi</taxon>
        <taxon>Dikarya</taxon>
        <taxon>Ascomycota</taxon>
        <taxon>Pezizomycotina</taxon>
        <taxon>Sordariomycetes</taxon>
        <taxon>Sordariomycetidae</taxon>
        <taxon>Sordariales</taxon>
        <taxon>Lasiosphaeriaceae</taxon>
        <taxon>Cercophora</taxon>
    </lineage>
</organism>
<reference evidence="2" key="1">
    <citation type="journal article" date="2023" name="Mol. Phylogenet. Evol.">
        <title>Genome-scale phylogeny and comparative genomics of the fungal order Sordariales.</title>
        <authorList>
            <person name="Hensen N."/>
            <person name="Bonometti L."/>
            <person name="Westerberg I."/>
            <person name="Brannstrom I.O."/>
            <person name="Guillou S."/>
            <person name="Cros-Aarteil S."/>
            <person name="Calhoun S."/>
            <person name="Haridas S."/>
            <person name="Kuo A."/>
            <person name="Mondo S."/>
            <person name="Pangilinan J."/>
            <person name="Riley R."/>
            <person name="LaButti K."/>
            <person name="Andreopoulos B."/>
            <person name="Lipzen A."/>
            <person name="Chen C."/>
            <person name="Yan M."/>
            <person name="Daum C."/>
            <person name="Ng V."/>
            <person name="Clum A."/>
            <person name="Steindorff A."/>
            <person name="Ohm R.A."/>
            <person name="Martin F."/>
            <person name="Silar P."/>
            <person name="Natvig D.O."/>
            <person name="Lalanne C."/>
            <person name="Gautier V."/>
            <person name="Ament-Velasquez S.L."/>
            <person name="Kruys A."/>
            <person name="Hutchinson M.I."/>
            <person name="Powell A.J."/>
            <person name="Barry K."/>
            <person name="Miller A.N."/>
            <person name="Grigoriev I.V."/>
            <person name="Debuchy R."/>
            <person name="Gladieux P."/>
            <person name="Hiltunen Thoren M."/>
            <person name="Johannesson H."/>
        </authorList>
    </citation>
    <scope>NUCLEOTIDE SEQUENCE</scope>
    <source>
        <strain evidence="2">SMH4131-1</strain>
    </source>
</reference>